<feature type="chain" id="PRO_5003713975" description="BD-FAE-like domain-containing protein" evidence="2">
    <location>
        <begin position="18"/>
        <end position="307"/>
    </location>
</feature>
<dbReference type="ESTHER" id="9gamm-i8t4b2">
    <property type="family name" value="Est9X"/>
</dbReference>
<evidence type="ECO:0000256" key="2">
    <source>
        <dbReference type="SAM" id="SignalP"/>
    </source>
</evidence>
<proteinExistence type="predicted"/>
<reference evidence="4 5" key="1">
    <citation type="journal article" date="2012" name="J. Bacteriol.">
        <title>Genome Sequence of n-Alkane-Degrading Hydrocarboniphaga effusa Strain AP103T (ATCC BAA-332T).</title>
        <authorList>
            <person name="Chang H.K."/>
            <person name="Zylstra G.J."/>
            <person name="Chae J.C."/>
        </authorList>
    </citation>
    <scope>NUCLEOTIDE SEQUENCE [LARGE SCALE GENOMIC DNA]</scope>
    <source>
        <strain evidence="4 5">AP103</strain>
    </source>
</reference>
<dbReference type="Proteomes" id="UP000003704">
    <property type="component" value="Unassembled WGS sequence"/>
</dbReference>
<dbReference type="Pfam" id="PF20434">
    <property type="entry name" value="BD-FAE"/>
    <property type="match status" value="1"/>
</dbReference>
<feature type="signal peptide" evidence="2">
    <location>
        <begin position="1"/>
        <end position="17"/>
    </location>
</feature>
<dbReference type="InterPro" id="IPR029058">
    <property type="entry name" value="AB_hydrolase_fold"/>
</dbReference>
<name>I8T4B2_9GAMM</name>
<keyword evidence="1" id="KW-0378">Hydrolase</keyword>
<sequence>MKHLPVPVLLFASICAACVQHPATPPKTASEPPLLSWSELAARPLPPAGERIAYGPETSQFGELRLPVEAKGPTPVVVLIHGGCWLADFDYAYMRHLAAALSAEGYATWTIEYRRLGEDGGGWPNTFNDVGAAIDQLRGLATTRALDLGRVVTLGHSAGGQLALWAASRPRLGLGSPLHADGAVPIRGVIGLAAITDLAQYRNGPADSCHGSVEPLMGGSPQAVPKRYSQVSPIELLPLQAEQWLIQGERDPIVDSASVERYVKAAQAAGDEARLIRIGSGHFDPVAPEGPSWQAIRQALQRMASVR</sequence>
<dbReference type="InterPro" id="IPR049492">
    <property type="entry name" value="BD-FAE-like_dom"/>
</dbReference>
<dbReference type="GO" id="GO:0016787">
    <property type="term" value="F:hydrolase activity"/>
    <property type="evidence" value="ECO:0007669"/>
    <property type="project" value="UniProtKB-KW"/>
</dbReference>
<gene>
    <name evidence="4" type="ORF">WQQ_37230</name>
</gene>
<dbReference type="STRING" id="1172194.WQQ_37230"/>
<dbReference type="SUPFAM" id="SSF53474">
    <property type="entry name" value="alpha/beta-Hydrolases"/>
    <property type="match status" value="1"/>
</dbReference>
<dbReference type="Gene3D" id="3.40.50.1820">
    <property type="entry name" value="alpha/beta hydrolase"/>
    <property type="match status" value="1"/>
</dbReference>
<keyword evidence="2" id="KW-0732">Signal</keyword>
<dbReference type="PANTHER" id="PTHR48081">
    <property type="entry name" value="AB HYDROLASE SUPERFAMILY PROTEIN C4A8.06C"/>
    <property type="match status" value="1"/>
</dbReference>
<evidence type="ECO:0000256" key="1">
    <source>
        <dbReference type="ARBA" id="ARBA00022801"/>
    </source>
</evidence>
<dbReference type="AlphaFoldDB" id="I8T4B2"/>
<protein>
    <recommendedName>
        <fullName evidence="3">BD-FAE-like domain-containing protein</fullName>
    </recommendedName>
</protein>
<dbReference type="RefSeq" id="WP_007186658.1">
    <property type="nucleotide sequence ID" value="NZ_AKGD01000003.1"/>
</dbReference>
<accession>I8T4B2</accession>
<evidence type="ECO:0000259" key="3">
    <source>
        <dbReference type="Pfam" id="PF20434"/>
    </source>
</evidence>
<feature type="domain" description="BD-FAE-like" evidence="3">
    <location>
        <begin position="65"/>
        <end position="257"/>
    </location>
</feature>
<keyword evidence="5" id="KW-1185">Reference proteome</keyword>
<organism evidence="4 5">
    <name type="scientific">Hydrocarboniphaga effusa AP103</name>
    <dbReference type="NCBI Taxonomy" id="1172194"/>
    <lineage>
        <taxon>Bacteria</taxon>
        <taxon>Pseudomonadati</taxon>
        <taxon>Pseudomonadota</taxon>
        <taxon>Gammaproteobacteria</taxon>
        <taxon>Nevskiales</taxon>
        <taxon>Nevskiaceae</taxon>
        <taxon>Hydrocarboniphaga</taxon>
    </lineage>
</organism>
<dbReference type="InterPro" id="IPR050300">
    <property type="entry name" value="GDXG_lipolytic_enzyme"/>
</dbReference>
<dbReference type="EMBL" id="AKGD01000003">
    <property type="protein sequence ID" value="EIT68528.1"/>
    <property type="molecule type" value="Genomic_DNA"/>
</dbReference>
<comment type="caution">
    <text evidence="4">The sequence shown here is derived from an EMBL/GenBank/DDBJ whole genome shotgun (WGS) entry which is preliminary data.</text>
</comment>
<dbReference type="PATRIC" id="fig|1172194.4.peg.3613"/>
<evidence type="ECO:0000313" key="4">
    <source>
        <dbReference type="EMBL" id="EIT68528.1"/>
    </source>
</evidence>
<evidence type="ECO:0000313" key="5">
    <source>
        <dbReference type="Proteomes" id="UP000003704"/>
    </source>
</evidence>